<dbReference type="GO" id="GO:0000981">
    <property type="term" value="F:DNA-binding transcription factor activity, RNA polymerase II-specific"/>
    <property type="evidence" value="ECO:0007669"/>
    <property type="project" value="InterPro"/>
</dbReference>
<dbReference type="InterPro" id="IPR036864">
    <property type="entry name" value="Zn2-C6_fun-type_DNA-bd_sf"/>
</dbReference>
<dbReference type="PANTHER" id="PTHR47338:SF20">
    <property type="entry name" value="ZN(II)2CYS6 TRANSCRIPTION FACTOR (EUROFUNG)"/>
    <property type="match status" value="1"/>
</dbReference>
<evidence type="ECO:0000259" key="6">
    <source>
        <dbReference type="PROSITE" id="PS50048"/>
    </source>
</evidence>
<dbReference type="GO" id="GO:0008270">
    <property type="term" value="F:zinc ion binding"/>
    <property type="evidence" value="ECO:0007669"/>
    <property type="project" value="InterPro"/>
</dbReference>
<evidence type="ECO:0000256" key="4">
    <source>
        <dbReference type="ARBA" id="ARBA00023163"/>
    </source>
</evidence>
<dbReference type="EMBL" id="QGMK01000066">
    <property type="protein sequence ID" value="TVY84644.1"/>
    <property type="molecule type" value="Genomic_DNA"/>
</dbReference>
<dbReference type="InterPro" id="IPR050815">
    <property type="entry name" value="TF_fung"/>
</dbReference>
<keyword evidence="5" id="KW-0539">Nucleus</keyword>
<keyword evidence="4" id="KW-0804">Transcription</keyword>
<dbReference type="Pfam" id="PF00172">
    <property type="entry name" value="Zn_clus"/>
    <property type="match status" value="1"/>
</dbReference>
<gene>
    <name evidence="7" type="ORF">LSUE1_G000521</name>
</gene>
<dbReference type="Proteomes" id="UP000469558">
    <property type="component" value="Unassembled WGS sequence"/>
</dbReference>
<organism evidence="7 8">
    <name type="scientific">Lachnellula suecica</name>
    <dbReference type="NCBI Taxonomy" id="602035"/>
    <lineage>
        <taxon>Eukaryota</taxon>
        <taxon>Fungi</taxon>
        <taxon>Dikarya</taxon>
        <taxon>Ascomycota</taxon>
        <taxon>Pezizomycotina</taxon>
        <taxon>Leotiomycetes</taxon>
        <taxon>Helotiales</taxon>
        <taxon>Lachnaceae</taxon>
        <taxon>Lachnellula</taxon>
    </lineage>
</organism>
<evidence type="ECO:0000256" key="5">
    <source>
        <dbReference type="ARBA" id="ARBA00023242"/>
    </source>
</evidence>
<keyword evidence="3" id="KW-0805">Transcription regulation</keyword>
<dbReference type="PROSITE" id="PS50048">
    <property type="entry name" value="ZN2_CY6_FUNGAL_2"/>
    <property type="match status" value="1"/>
</dbReference>
<dbReference type="Gene3D" id="4.10.240.10">
    <property type="entry name" value="Zn(2)-C6 fungal-type DNA-binding domain"/>
    <property type="match status" value="1"/>
</dbReference>
<evidence type="ECO:0000313" key="7">
    <source>
        <dbReference type="EMBL" id="TVY84644.1"/>
    </source>
</evidence>
<dbReference type="PANTHER" id="PTHR47338">
    <property type="entry name" value="ZN(II)2CYS6 TRANSCRIPTION FACTOR (EUROFUNG)-RELATED"/>
    <property type="match status" value="1"/>
</dbReference>
<proteinExistence type="predicted"/>
<dbReference type="AlphaFoldDB" id="A0A8T9CLG5"/>
<dbReference type="OrthoDB" id="270167at2759"/>
<dbReference type="InterPro" id="IPR001138">
    <property type="entry name" value="Zn2Cys6_DnaBD"/>
</dbReference>
<dbReference type="SUPFAM" id="SSF57701">
    <property type="entry name" value="Zn2/Cys6 DNA-binding domain"/>
    <property type="match status" value="1"/>
</dbReference>
<comment type="caution">
    <text evidence="7">The sequence shown here is derived from an EMBL/GenBank/DDBJ whole genome shotgun (WGS) entry which is preliminary data.</text>
</comment>
<reference evidence="7 8" key="1">
    <citation type="submission" date="2018-05" db="EMBL/GenBank/DDBJ databases">
        <title>Genome sequencing and assembly of the regulated plant pathogen Lachnellula willkommii and related sister species for the development of diagnostic species identification markers.</title>
        <authorList>
            <person name="Giroux E."/>
            <person name="Bilodeau G."/>
        </authorList>
    </citation>
    <scope>NUCLEOTIDE SEQUENCE [LARGE SCALE GENOMIC DNA]</scope>
    <source>
        <strain evidence="7 8">CBS 268.59</strain>
    </source>
</reference>
<feature type="domain" description="Zn(2)-C6 fungal-type" evidence="6">
    <location>
        <begin position="13"/>
        <end position="43"/>
    </location>
</feature>
<evidence type="ECO:0000256" key="1">
    <source>
        <dbReference type="ARBA" id="ARBA00004123"/>
    </source>
</evidence>
<protein>
    <recommendedName>
        <fullName evidence="6">Zn(2)-C6 fungal-type domain-containing protein</fullName>
    </recommendedName>
</protein>
<dbReference type="CDD" id="cd12148">
    <property type="entry name" value="fungal_TF_MHR"/>
    <property type="match status" value="1"/>
</dbReference>
<evidence type="ECO:0000256" key="3">
    <source>
        <dbReference type="ARBA" id="ARBA00023015"/>
    </source>
</evidence>
<dbReference type="CDD" id="cd00067">
    <property type="entry name" value="GAL4"/>
    <property type="match status" value="1"/>
</dbReference>
<evidence type="ECO:0000313" key="8">
    <source>
        <dbReference type="Proteomes" id="UP000469558"/>
    </source>
</evidence>
<comment type="subcellular location">
    <subcellularLocation>
        <location evidence="1">Nucleus</location>
    </subcellularLocation>
</comment>
<keyword evidence="8" id="KW-1185">Reference proteome</keyword>
<keyword evidence="2" id="KW-0479">Metal-binding</keyword>
<dbReference type="GO" id="GO:0005634">
    <property type="term" value="C:nucleus"/>
    <property type="evidence" value="ECO:0007669"/>
    <property type="project" value="UniProtKB-SubCell"/>
</dbReference>
<accession>A0A8T9CLG5</accession>
<dbReference type="PROSITE" id="PS00463">
    <property type="entry name" value="ZN2_CY6_FUNGAL_1"/>
    <property type="match status" value="1"/>
</dbReference>
<sequence length="213" mass="23151">MSTTRNGSVAKKSCTRCSTQKRRCDRAIPQCGLCSRLRQPCTYGSIPSSGPTPSLSPRPDVSPGLVVSTPGQLKDFIIRRLRRQLPLAWDAASLDIVLFSLSIMLLQAEPPSSTGNEACDFKELYLFIKGSIASTEALGINSLLVVQSRIMVTLFEVAHGFYPAAYISIGATVRAANALRTYPGTDSSTLHQDGKDKREELSLTWGGIMVLDR</sequence>
<evidence type="ECO:0000256" key="2">
    <source>
        <dbReference type="ARBA" id="ARBA00022723"/>
    </source>
</evidence>
<name>A0A8T9CLG5_9HELO</name>
<dbReference type="SMART" id="SM00066">
    <property type="entry name" value="GAL4"/>
    <property type="match status" value="1"/>
</dbReference>